<evidence type="ECO:0000256" key="5">
    <source>
        <dbReference type="ARBA" id="ARBA00022967"/>
    </source>
</evidence>
<evidence type="ECO:0000313" key="9">
    <source>
        <dbReference type="Proteomes" id="UP000664414"/>
    </source>
</evidence>
<dbReference type="InterPro" id="IPR027417">
    <property type="entry name" value="P-loop_NTPase"/>
</dbReference>
<keyword evidence="5" id="KW-1278">Translocase</keyword>
<evidence type="ECO:0000256" key="3">
    <source>
        <dbReference type="ARBA" id="ARBA00022748"/>
    </source>
</evidence>
<dbReference type="NCBIfam" id="TIGR01189">
    <property type="entry name" value="ccmA"/>
    <property type="match status" value="1"/>
</dbReference>
<reference evidence="8" key="1">
    <citation type="submission" date="2021-02" db="EMBL/GenBank/DDBJ databases">
        <title>Thiocyanate and organic carbon inputs drive convergent selection for specific autotrophic Afipia and Thiobacillus strains within complex microbiomes.</title>
        <authorList>
            <person name="Huddy R.J."/>
            <person name="Sachdeva R."/>
            <person name="Kadzinga F."/>
            <person name="Kantor R.S."/>
            <person name="Harrison S.T.L."/>
            <person name="Banfield J.F."/>
        </authorList>
    </citation>
    <scope>NUCLEOTIDE SEQUENCE</scope>
    <source>
        <strain evidence="8">SCN18_10_11_15_R4_P_38_20</strain>
    </source>
</reference>
<dbReference type="PANTHER" id="PTHR43499:SF1">
    <property type="entry name" value="ABC TRANSPORTER I FAMILY MEMBER 1"/>
    <property type="match status" value="1"/>
</dbReference>
<proteinExistence type="predicted"/>
<keyword evidence="1" id="KW-0813">Transport</keyword>
<dbReference type="PANTHER" id="PTHR43499">
    <property type="entry name" value="ABC TRANSPORTER I FAMILY MEMBER 1"/>
    <property type="match status" value="1"/>
</dbReference>
<dbReference type="SMART" id="SM00382">
    <property type="entry name" value="AAA"/>
    <property type="match status" value="1"/>
</dbReference>
<evidence type="ECO:0000256" key="4">
    <source>
        <dbReference type="ARBA" id="ARBA00022840"/>
    </source>
</evidence>
<evidence type="ECO:0000259" key="7">
    <source>
        <dbReference type="PROSITE" id="PS50893"/>
    </source>
</evidence>
<organism evidence="8 9">
    <name type="scientific">Candidatus Paracaedimonas acanthamoebae</name>
    <dbReference type="NCBI Taxonomy" id="244581"/>
    <lineage>
        <taxon>Bacteria</taxon>
        <taxon>Pseudomonadati</taxon>
        <taxon>Pseudomonadota</taxon>
        <taxon>Alphaproteobacteria</taxon>
        <taxon>Holosporales</taxon>
        <taxon>Caedimonadaceae</taxon>
        <taxon>Candidatus Paracaedimonas</taxon>
    </lineage>
</organism>
<dbReference type="Proteomes" id="UP000664414">
    <property type="component" value="Unassembled WGS sequence"/>
</dbReference>
<name>A0A8J7PZB4_9PROT</name>
<dbReference type="InterPro" id="IPR003439">
    <property type="entry name" value="ABC_transporter-like_ATP-bd"/>
</dbReference>
<evidence type="ECO:0000313" key="8">
    <source>
        <dbReference type="EMBL" id="MBN9412351.1"/>
    </source>
</evidence>
<dbReference type="InterPro" id="IPR003593">
    <property type="entry name" value="AAA+_ATPase"/>
</dbReference>
<feature type="domain" description="ABC transporter" evidence="7">
    <location>
        <begin position="6"/>
        <end position="221"/>
    </location>
</feature>
<keyword evidence="6" id="KW-0472">Membrane</keyword>
<keyword evidence="2" id="KW-0547">Nucleotide-binding</keyword>
<dbReference type="PROSITE" id="PS50893">
    <property type="entry name" value="ABC_TRANSPORTER_2"/>
    <property type="match status" value="1"/>
</dbReference>
<dbReference type="InterPro" id="IPR005895">
    <property type="entry name" value="ABC_transptr_haem_export_CcmA"/>
</dbReference>
<evidence type="ECO:0000256" key="2">
    <source>
        <dbReference type="ARBA" id="ARBA00022741"/>
    </source>
</evidence>
<dbReference type="AlphaFoldDB" id="A0A8J7PZB4"/>
<gene>
    <name evidence="8" type="primary">ccmA</name>
    <name evidence="8" type="ORF">J0H12_00285</name>
</gene>
<sequence length="223" mass="25442">MIYYSLDAQNLSASFSKHPLFSNVNFSIKSTEILKIIGANGSGKTTLLRIIAGLSLPLDGKLQWRSEGHLLSPSIESTFVSVNPPLKNNFRVFEQLHFWQLLRGKLPSRSPSNLIKEFEKILDHFGLQDLWDTPICYLSAGQRQSLNLCQLFLKETPLWILDEPFAHLDARQADRLSQVMALHLSKQGVIIIAFPHDLLPLEGQLLHLEDFKPMQSIQEDNRW</sequence>
<dbReference type="Pfam" id="PF00005">
    <property type="entry name" value="ABC_tran"/>
    <property type="match status" value="1"/>
</dbReference>
<keyword evidence="3" id="KW-0201">Cytochrome c-type biogenesis</keyword>
<dbReference type="GO" id="GO:0016887">
    <property type="term" value="F:ATP hydrolysis activity"/>
    <property type="evidence" value="ECO:0007669"/>
    <property type="project" value="InterPro"/>
</dbReference>
<dbReference type="GO" id="GO:0017004">
    <property type="term" value="P:cytochrome complex assembly"/>
    <property type="evidence" value="ECO:0007669"/>
    <property type="project" value="UniProtKB-KW"/>
</dbReference>
<dbReference type="SUPFAM" id="SSF52540">
    <property type="entry name" value="P-loop containing nucleoside triphosphate hydrolases"/>
    <property type="match status" value="1"/>
</dbReference>
<dbReference type="GO" id="GO:0005524">
    <property type="term" value="F:ATP binding"/>
    <property type="evidence" value="ECO:0007669"/>
    <property type="project" value="UniProtKB-KW"/>
</dbReference>
<keyword evidence="4 8" id="KW-0067">ATP-binding</keyword>
<comment type="caution">
    <text evidence="8">The sequence shown here is derived from an EMBL/GenBank/DDBJ whole genome shotgun (WGS) entry which is preliminary data.</text>
</comment>
<accession>A0A8J7PZB4</accession>
<evidence type="ECO:0000256" key="6">
    <source>
        <dbReference type="ARBA" id="ARBA00023136"/>
    </source>
</evidence>
<evidence type="ECO:0000256" key="1">
    <source>
        <dbReference type="ARBA" id="ARBA00022448"/>
    </source>
</evidence>
<protein>
    <submittedName>
        <fullName evidence="8">Heme ABC exporter ATP-binding protein CcmA</fullName>
    </submittedName>
</protein>
<dbReference type="EMBL" id="JAFKGL010000010">
    <property type="protein sequence ID" value="MBN9412351.1"/>
    <property type="molecule type" value="Genomic_DNA"/>
</dbReference>
<dbReference type="Gene3D" id="3.40.50.300">
    <property type="entry name" value="P-loop containing nucleotide triphosphate hydrolases"/>
    <property type="match status" value="1"/>
</dbReference>
<dbReference type="GO" id="GO:0022857">
    <property type="term" value="F:transmembrane transporter activity"/>
    <property type="evidence" value="ECO:0007669"/>
    <property type="project" value="InterPro"/>
</dbReference>